<evidence type="ECO:0000313" key="4">
    <source>
        <dbReference type="WBParaSite" id="Hba_20493"/>
    </source>
</evidence>
<reference evidence="4" key="1">
    <citation type="submission" date="2016-11" db="UniProtKB">
        <authorList>
            <consortium name="WormBaseParasite"/>
        </authorList>
    </citation>
    <scope>IDENTIFICATION</scope>
</reference>
<organism evidence="3 4">
    <name type="scientific">Heterorhabditis bacteriophora</name>
    <name type="common">Entomopathogenic nematode worm</name>
    <dbReference type="NCBI Taxonomy" id="37862"/>
    <lineage>
        <taxon>Eukaryota</taxon>
        <taxon>Metazoa</taxon>
        <taxon>Ecdysozoa</taxon>
        <taxon>Nematoda</taxon>
        <taxon>Chromadorea</taxon>
        <taxon>Rhabditida</taxon>
        <taxon>Rhabditina</taxon>
        <taxon>Rhabditomorpha</taxon>
        <taxon>Strongyloidea</taxon>
        <taxon>Heterorhabditidae</taxon>
        <taxon>Heterorhabditis</taxon>
    </lineage>
</organism>
<feature type="region of interest" description="Disordered" evidence="1">
    <location>
        <begin position="50"/>
        <end position="72"/>
    </location>
</feature>
<keyword evidence="3" id="KW-1185">Reference proteome</keyword>
<evidence type="ECO:0000256" key="1">
    <source>
        <dbReference type="SAM" id="MobiDB-lite"/>
    </source>
</evidence>
<keyword evidence="2" id="KW-1133">Transmembrane helix</keyword>
<name>A0A1I7XRP9_HETBA</name>
<keyword evidence="2" id="KW-0472">Membrane</keyword>
<keyword evidence="2" id="KW-0812">Transmembrane</keyword>
<protein>
    <submittedName>
        <fullName evidence="4">Movement protein</fullName>
    </submittedName>
</protein>
<dbReference type="WBParaSite" id="Hba_20493">
    <property type="protein sequence ID" value="Hba_20493"/>
    <property type="gene ID" value="Hba_20493"/>
</dbReference>
<feature type="transmembrane region" description="Helical" evidence="2">
    <location>
        <begin position="12"/>
        <end position="35"/>
    </location>
</feature>
<dbReference type="AlphaFoldDB" id="A0A1I7XRP9"/>
<proteinExistence type="predicted"/>
<evidence type="ECO:0000313" key="3">
    <source>
        <dbReference type="Proteomes" id="UP000095283"/>
    </source>
</evidence>
<evidence type="ECO:0000256" key="2">
    <source>
        <dbReference type="SAM" id="Phobius"/>
    </source>
</evidence>
<sequence>MEDVEEHYSTNGIIIPIVVLFSIYFYVLRTCLFEIRGKLRASLKKSVHLGRQRRTSGMKKKATGREKRRKGRVKTKEDFWRLRSSAEEILQVLGYEHMILNKL</sequence>
<accession>A0A1I7XRP9</accession>
<dbReference type="Proteomes" id="UP000095283">
    <property type="component" value="Unplaced"/>
</dbReference>